<name>A0A919Y4L1_9BACL</name>
<comment type="caution">
    <text evidence="1">The sequence shown here is derived from an EMBL/GenBank/DDBJ whole genome shotgun (WGS) entry which is preliminary data.</text>
</comment>
<protein>
    <submittedName>
        <fullName evidence="1">Uncharacterized protein</fullName>
    </submittedName>
</protein>
<accession>A0A919Y4L1</accession>
<sequence>MLLHVKSGELYPVDFLPLQPVDIKQGMKGWEKAFNWSIYFGYRNVELYKLVVRGNDEIQGVIALERKADHVYIHLIESAPHNRFDTVFDFVGETLVSFACQRSLDLGYEGFVALDAKTHLIAYYARNMLATHIGGGRMIINEANARKLIMLYLK</sequence>
<keyword evidence="2" id="KW-1185">Reference proteome</keyword>
<organism evidence="1 2">
    <name type="scientific">Paenibacillus apis</name>
    <dbReference type="NCBI Taxonomy" id="1792174"/>
    <lineage>
        <taxon>Bacteria</taxon>
        <taxon>Bacillati</taxon>
        <taxon>Bacillota</taxon>
        <taxon>Bacilli</taxon>
        <taxon>Bacillales</taxon>
        <taxon>Paenibacillaceae</taxon>
        <taxon>Paenibacillus</taxon>
    </lineage>
</organism>
<reference evidence="1" key="1">
    <citation type="submission" date="2021-03" db="EMBL/GenBank/DDBJ databases">
        <title>Antimicrobial resistance genes in bacteria isolated from Japanese honey, and their potential for conferring macrolide and lincosamide resistance in the American foulbrood pathogen Paenibacillus larvae.</title>
        <authorList>
            <person name="Okamoto M."/>
            <person name="Kumagai M."/>
            <person name="Kanamori H."/>
            <person name="Takamatsu D."/>
        </authorList>
    </citation>
    <scope>NUCLEOTIDE SEQUENCE</scope>
    <source>
        <strain evidence="1">J41TS4</strain>
    </source>
</reference>
<proteinExistence type="predicted"/>
<evidence type="ECO:0000313" key="1">
    <source>
        <dbReference type="EMBL" id="GIO42273.1"/>
    </source>
</evidence>
<dbReference type="AlphaFoldDB" id="A0A919Y4L1"/>
<gene>
    <name evidence="1" type="ORF">J41TS4_20310</name>
</gene>
<dbReference type="Proteomes" id="UP000678895">
    <property type="component" value="Unassembled WGS sequence"/>
</dbReference>
<dbReference type="RefSeq" id="WP_301626984.1">
    <property type="nucleotide sequence ID" value="NZ_BORS01000006.1"/>
</dbReference>
<dbReference type="EMBL" id="BORS01000006">
    <property type="protein sequence ID" value="GIO42273.1"/>
    <property type="molecule type" value="Genomic_DNA"/>
</dbReference>
<evidence type="ECO:0000313" key="2">
    <source>
        <dbReference type="Proteomes" id="UP000678895"/>
    </source>
</evidence>